<keyword evidence="12" id="KW-0223">Dioxygenase</keyword>
<feature type="transmembrane region" description="Helical" evidence="9">
    <location>
        <begin position="1254"/>
        <end position="1274"/>
    </location>
</feature>
<dbReference type="Pfam" id="PF04140">
    <property type="entry name" value="ICMT"/>
    <property type="match status" value="1"/>
</dbReference>
<dbReference type="GO" id="GO:0003941">
    <property type="term" value="F:L-serine ammonia-lyase activity"/>
    <property type="evidence" value="ECO:0000318"/>
    <property type="project" value="GO_Central"/>
</dbReference>
<dbReference type="Pfam" id="PF02668">
    <property type="entry name" value="TauD"/>
    <property type="match status" value="1"/>
</dbReference>
<dbReference type="SUPFAM" id="SSF53383">
    <property type="entry name" value="PLP-dependent transferases"/>
    <property type="match status" value="1"/>
</dbReference>
<evidence type="ECO:0000256" key="5">
    <source>
        <dbReference type="ARBA" id="ARBA00022989"/>
    </source>
</evidence>
<comment type="cofactor">
    <cofactor evidence="1">
        <name>pyridoxal 5'-phosphate</name>
        <dbReference type="ChEBI" id="CHEBI:597326"/>
    </cofactor>
</comment>
<dbReference type="InterPro" id="IPR007269">
    <property type="entry name" value="ICMT_MeTrfase"/>
</dbReference>
<keyword evidence="9" id="KW-0489">Methyltransferase</keyword>
<dbReference type="GO" id="GO:0032259">
    <property type="term" value="P:methylation"/>
    <property type="evidence" value="ECO:0007669"/>
    <property type="project" value="UniProtKB-KW"/>
</dbReference>
<organism evidence="12 14">
    <name type="scientific">Medicago truncatula</name>
    <name type="common">Barrel medic</name>
    <name type="synonym">Medicago tribuloides</name>
    <dbReference type="NCBI Taxonomy" id="3880"/>
    <lineage>
        <taxon>Eukaryota</taxon>
        <taxon>Viridiplantae</taxon>
        <taxon>Streptophyta</taxon>
        <taxon>Embryophyta</taxon>
        <taxon>Tracheophyta</taxon>
        <taxon>Spermatophyta</taxon>
        <taxon>Magnoliopsida</taxon>
        <taxon>eudicotyledons</taxon>
        <taxon>Gunneridae</taxon>
        <taxon>Pentapetalae</taxon>
        <taxon>rosids</taxon>
        <taxon>fabids</taxon>
        <taxon>Fabales</taxon>
        <taxon>Fabaceae</taxon>
        <taxon>Papilionoideae</taxon>
        <taxon>50 kb inversion clade</taxon>
        <taxon>NPAAA clade</taxon>
        <taxon>Hologalegina</taxon>
        <taxon>IRL clade</taxon>
        <taxon>Trifolieae</taxon>
        <taxon>Medicago</taxon>
    </lineage>
</organism>
<keyword evidence="14" id="KW-1185">Reference proteome</keyword>
<dbReference type="InterPro" id="IPR003819">
    <property type="entry name" value="TauD/TfdA-like"/>
</dbReference>
<evidence type="ECO:0000259" key="11">
    <source>
        <dbReference type="Pfam" id="PF02668"/>
    </source>
</evidence>
<dbReference type="Gene3D" id="3.60.130.10">
    <property type="entry name" value="Clavaminate synthase-like"/>
    <property type="match status" value="1"/>
</dbReference>
<evidence type="ECO:0000313" key="13">
    <source>
        <dbReference type="EnsemblPlants" id="KEH15666"/>
    </source>
</evidence>
<evidence type="ECO:0000256" key="4">
    <source>
        <dbReference type="ARBA" id="ARBA00022898"/>
    </source>
</evidence>
<dbReference type="Gene3D" id="3.40.50.1100">
    <property type="match status" value="2"/>
</dbReference>
<keyword evidence="3 9" id="KW-0812">Transmembrane</keyword>
<dbReference type="SUPFAM" id="SSF53686">
    <property type="entry name" value="Tryptophan synthase beta subunit-like PLP-dependent enzymes"/>
    <property type="match status" value="1"/>
</dbReference>
<dbReference type="EMBL" id="KL403405">
    <property type="protein sequence ID" value="KEH15666.1"/>
    <property type="molecule type" value="Genomic_DNA"/>
</dbReference>
<evidence type="ECO:0000256" key="8">
    <source>
        <dbReference type="ARBA" id="ARBA00023239"/>
    </source>
</evidence>
<comment type="catalytic activity">
    <reaction evidence="9">
        <text>[protein]-C-terminal S-[(2E,6E)-farnesyl]-L-cysteine + S-adenosyl-L-methionine = [protein]-C-terminal S-[(2E,6E)-farnesyl]-L-cysteine methyl ester + S-adenosyl-L-homocysteine</text>
        <dbReference type="Rhea" id="RHEA:21672"/>
        <dbReference type="Rhea" id="RHEA-COMP:12125"/>
        <dbReference type="Rhea" id="RHEA-COMP:12126"/>
        <dbReference type="ChEBI" id="CHEBI:57856"/>
        <dbReference type="ChEBI" id="CHEBI:59789"/>
        <dbReference type="ChEBI" id="CHEBI:90510"/>
        <dbReference type="ChEBI" id="CHEBI:90511"/>
        <dbReference type="EC" id="2.1.1.100"/>
    </reaction>
</comment>
<reference evidence="13" key="3">
    <citation type="submission" date="2015-06" db="UniProtKB">
        <authorList>
            <consortium name="EnsemblPlants"/>
        </authorList>
    </citation>
    <scope>IDENTIFICATION</scope>
    <source>
        <strain evidence="13">cv. Jemalong A17</strain>
    </source>
</reference>
<dbReference type="STRING" id="3880.A0A072TEJ7"/>
<dbReference type="SUPFAM" id="SSF51197">
    <property type="entry name" value="Clavaminate synthase-like"/>
    <property type="match status" value="1"/>
</dbReference>
<feature type="domain" description="Tryptophan synthase beta chain-like PALP" evidence="10">
    <location>
        <begin position="30"/>
        <end position="311"/>
    </location>
</feature>
<evidence type="ECO:0000259" key="10">
    <source>
        <dbReference type="Pfam" id="PF00291"/>
    </source>
</evidence>
<feature type="domain" description="TauD/TfdA-like" evidence="11">
    <location>
        <begin position="1462"/>
        <end position="1770"/>
    </location>
</feature>
<evidence type="ECO:0000256" key="9">
    <source>
        <dbReference type="RuleBase" id="RU362022"/>
    </source>
</evidence>
<keyword evidence="5 9" id="KW-1133">Transmembrane helix</keyword>
<dbReference type="GO" id="GO:0006565">
    <property type="term" value="P:L-serine catabolic process"/>
    <property type="evidence" value="ECO:0000318"/>
    <property type="project" value="GO_Central"/>
</dbReference>
<dbReference type="InterPro" id="IPR050147">
    <property type="entry name" value="Ser/Thr_Dehydratase"/>
</dbReference>
<dbReference type="Gene3D" id="3.40.640.10">
    <property type="entry name" value="Type I PLP-dependent aspartate aminotransferase-like (Major domain)"/>
    <property type="match status" value="1"/>
</dbReference>
<protein>
    <recommendedName>
        <fullName evidence="9">Protein-S-isoprenylcysteine O-methyltransferase</fullName>
        <ecNumber evidence="9">2.1.1.100</ecNumber>
    </recommendedName>
</protein>
<comment type="similarity">
    <text evidence="9">Belongs to the class VI-like SAM-binding methyltransferase superfamily. Isoprenylcysteine carboxyl methyltransferase family.</text>
</comment>
<keyword evidence="9" id="KW-0808">Transferase</keyword>
<dbReference type="PANTHER" id="PTHR48078:SF19">
    <property type="entry name" value="ACT DOMAIN-CONTAINING PROTEIN"/>
    <property type="match status" value="1"/>
</dbReference>
<dbReference type="PANTHER" id="PTHR48078">
    <property type="entry name" value="THREONINE DEHYDRATASE, MITOCHONDRIAL-RELATED"/>
    <property type="match status" value="1"/>
</dbReference>
<sequence length="1786" mass="196170">MMIFNSHVNMDNMTISLEDAMQLIRGKAVSTPVKQLPWLEKLVGVPVYAKMEFHQHTGSFKYRGALCALAHRRSDVIIAASAGNHGVAVATVAKALGIKAKIVLPANASRLKRDKLSYLDAEILEYGDSLGDAGRYARSLAATYGWDYISAFNDRRVISGNATLTAEVLAQTPDARTLIVPVGGGGLLLGAIQAKDQLGHPVRLHGAEPENYASVSQGLGLARAQRVVNQPTFADGLAVQLTDEENSLLELMSARVEIDTLTEEQIAMGTVSLLQKESWLVEPSGAICVAALLKLAERGPLDGPVVLLLSGGNVQKSTVARLISYPFKENSHDGLLGLASDRVDAIDAASHFELPEDAVDSANVPVQDRFYLDNALENYQRRVVEFNQALDDYQEFCTLRKLARPLQLEQLAKDVLDRADVALRAALLDTRGNGIVDEFVQMSTLRGANIVLSAIRLMFEWRSASYDQSVTPQFFSLGHQESPNANYDRYQNRAASEMEVQLREVMGVRHSNIGCTVTSSGMAAYSTIEAFLVRYRLKSGDVVALAPYIYFEADEQIVSLPGIRTHRLSSYDAEQMADEIIETNASIVFVDPIANIAELRICDVSRLVSLLNSRARRHVTIVVDGTMASAQLPRFLYTEENVSSPLIDVIYYESCSKYLQLGFEYSLAGLILHNVARRPHFDRMRRNIGSIIYAAEADLFPRFGRESYLRHLAEIERSATNMAAVLVSHDVIVSQLQVCYPRQHDHVDAAAASTLGFVGGCLCLKFMDDGLNTQDSLNAFISLTIEHARRLDCALVKGVSFGFSIPRLSAASSMAEGQRNLFVDEERNMSLDGRIFCYPSLDDMDYARYLRETCRAFMPPPDAAREVPPSLSRELGRQAVIARLNILTRVYGGEYHTDSHDIERLAEKLRQCDEFIWFWGTVEAVDSLISVSRGAESTDALALGTVSVIDSRDDFGPGAGELCRSGSMSDVGLLPFAVKRILDYVTGEHQALTSRFHTLCAVPRVRAATREIRGGKAVNTIHRKYIRSRFWGFAPWYVMQGGILECLEYREVSRRVGDVRDGVIAHPRAYFGNAGDAAFVTSLLRLNMPGVAFDANVTCPAADDVVLLRQRNRVPESLREYNHLAFGPLSDDTRGSDGLSLDEIEPLRLSCACTVVVVDLGDPVQTGLQLALAQRGYRLMSIQPPRHTYIGEGNAVQRVSTAAIGYWVKPSGKHPIAPPYYSHMSSRNADEQQSHVRILLVLGAAGCLLSQRGWPVRGVVAWLIFAVWYLAEAVMETRHASASRQYQDRGSRQVLVLARDLSLLIPFLTATFGDIPQGSIATAMVGLISYVVGVLLRLSAMSTLNRYFTMKLSVAPGQQLVDHGPYRFVRHPGYLGLILILSAPSALYPGSALLALAVVVFVGAATCYRVALEERMLMTAIGPDYSAYRQSVDCIGSNMRYAQIRSPDEDGPAVWDFSGGAQYDLRDIVGWLKQALPELRAALDAHGAVLLKGLCGIATENEVGALFAALGQSMDDYVGGSSPRTQLGPRVFTATDLPGTYSVALHQEMAYLPIYPAVLAFYCATPADEGGATTLASARTITKRIDGDVLKRFDAGGVGITRVLPPDGSIHLASGVSKSWQAVFATRDPEVATATCMRRGWDCDWLSNGALRVHHGHLPAMRVHARTGERVWFNQAHYFAPACMEQWAREDARATNLLRISRALRVSPEMLNSVRHADGNLVADEDVRHVWEVLRASELEIRWQAGDLLVLDNVLSFHGRRPFVGQRVLYAGLFANLGTDESDKAA</sequence>
<dbReference type="EnsemblPlants" id="KEH15666">
    <property type="protein sequence ID" value="KEH15666"/>
    <property type="gene ID" value="MTR_0681s0020"/>
</dbReference>
<dbReference type="Proteomes" id="UP000002051">
    <property type="component" value="Unassembled WGS sequence"/>
</dbReference>
<gene>
    <name evidence="12" type="ORF">MTR_0681s0020</name>
</gene>
<dbReference type="EC" id="2.1.1.100" evidence="9"/>
<evidence type="ECO:0000256" key="2">
    <source>
        <dbReference type="ARBA" id="ARBA00004141"/>
    </source>
</evidence>
<dbReference type="Pfam" id="PF00291">
    <property type="entry name" value="PALP"/>
    <property type="match status" value="1"/>
</dbReference>
<name>A0A072TEJ7_MEDTR</name>
<dbReference type="InterPro" id="IPR015424">
    <property type="entry name" value="PyrdxlP-dep_Trfase"/>
</dbReference>
<keyword evidence="9" id="KW-0949">S-adenosyl-L-methionine</keyword>
<evidence type="ECO:0000256" key="7">
    <source>
        <dbReference type="ARBA" id="ARBA00023136"/>
    </source>
</evidence>
<proteinExistence type="inferred from homology"/>
<dbReference type="HOGENOM" id="CLU_238465_0_0_1"/>
<reference evidence="12 14" key="1">
    <citation type="journal article" date="2011" name="Nature">
        <title>The Medicago genome provides insight into the evolution of rhizobial symbioses.</title>
        <authorList>
            <person name="Young N.D."/>
            <person name="Debelle F."/>
            <person name="Oldroyd G.E."/>
            <person name="Geurts R."/>
            <person name="Cannon S.B."/>
            <person name="Udvardi M.K."/>
            <person name="Benedito V.A."/>
            <person name="Mayer K.F."/>
            <person name="Gouzy J."/>
            <person name="Schoof H."/>
            <person name="Van de Peer Y."/>
            <person name="Proost S."/>
            <person name="Cook D.R."/>
            <person name="Meyers B.C."/>
            <person name="Spannagl M."/>
            <person name="Cheung F."/>
            <person name="De Mita S."/>
            <person name="Krishnakumar V."/>
            <person name="Gundlach H."/>
            <person name="Zhou S."/>
            <person name="Mudge J."/>
            <person name="Bharti A.K."/>
            <person name="Murray J.D."/>
            <person name="Naoumkina M.A."/>
            <person name="Rosen B."/>
            <person name="Silverstein K.A."/>
            <person name="Tang H."/>
            <person name="Rombauts S."/>
            <person name="Zhao P.X."/>
            <person name="Zhou P."/>
            <person name="Barbe V."/>
            <person name="Bardou P."/>
            <person name="Bechner M."/>
            <person name="Bellec A."/>
            <person name="Berger A."/>
            <person name="Berges H."/>
            <person name="Bidwell S."/>
            <person name="Bisseling T."/>
            <person name="Choisne N."/>
            <person name="Couloux A."/>
            <person name="Denny R."/>
            <person name="Deshpande S."/>
            <person name="Dai X."/>
            <person name="Doyle J.J."/>
            <person name="Dudez A.M."/>
            <person name="Farmer A.D."/>
            <person name="Fouteau S."/>
            <person name="Franken C."/>
            <person name="Gibelin C."/>
            <person name="Gish J."/>
            <person name="Goldstein S."/>
            <person name="Gonzalez A.J."/>
            <person name="Green P.J."/>
            <person name="Hallab A."/>
            <person name="Hartog M."/>
            <person name="Hua A."/>
            <person name="Humphray S.J."/>
            <person name="Jeong D.H."/>
            <person name="Jing Y."/>
            <person name="Jocker A."/>
            <person name="Kenton S.M."/>
            <person name="Kim D.J."/>
            <person name="Klee K."/>
            <person name="Lai H."/>
            <person name="Lang C."/>
            <person name="Lin S."/>
            <person name="Macmil S.L."/>
            <person name="Magdelenat G."/>
            <person name="Matthews L."/>
            <person name="McCorrison J."/>
            <person name="Monaghan E.L."/>
            <person name="Mun J.H."/>
            <person name="Najar F.Z."/>
            <person name="Nicholson C."/>
            <person name="Noirot C."/>
            <person name="O'Bleness M."/>
            <person name="Paule C.R."/>
            <person name="Poulain J."/>
            <person name="Prion F."/>
            <person name="Qin B."/>
            <person name="Qu C."/>
            <person name="Retzel E.F."/>
            <person name="Riddle C."/>
            <person name="Sallet E."/>
            <person name="Samain S."/>
            <person name="Samson N."/>
            <person name="Sanders I."/>
            <person name="Saurat O."/>
            <person name="Scarpelli C."/>
            <person name="Schiex T."/>
            <person name="Segurens B."/>
            <person name="Severin A.J."/>
            <person name="Sherrier D.J."/>
            <person name="Shi R."/>
            <person name="Sims S."/>
            <person name="Singer S.R."/>
            <person name="Sinharoy S."/>
            <person name="Sterck L."/>
            <person name="Viollet A."/>
            <person name="Wang B.B."/>
            <person name="Wang K."/>
            <person name="Wang M."/>
            <person name="Wang X."/>
            <person name="Warfsmann J."/>
            <person name="Weissenbach J."/>
            <person name="White D.D."/>
            <person name="White J.D."/>
            <person name="Wiley G.B."/>
            <person name="Wincker P."/>
            <person name="Xing Y."/>
            <person name="Yang L."/>
            <person name="Yao Z."/>
            <person name="Ying F."/>
            <person name="Zhai J."/>
            <person name="Zhou L."/>
            <person name="Zuber A."/>
            <person name="Denarie J."/>
            <person name="Dixon R.A."/>
            <person name="May G.D."/>
            <person name="Schwartz D.C."/>
            <person name="Rogers J."/>
            <person name="Quetier F."/>
            <person name="Town C.D."/>
            <person name="Roe B.A."/>
        </authorList>
    </citation>
    <scope>NUCLEOTIDE SEQUENCE [LARGE SCALE GENOMIC DNA]</scope>
    <source>
        <strain evidence="12">A17</strain>
        <strain evidence="13 14">cv. Jemalong A17</strain>
    </source>
</reference>
<dbReference type="GO" id="GO:0004671">
    <property type="term" value="F:protein C-terminal S-isoprenylcysteine carboxyl O-methyltransferase activity"/>
    <property type="evidence" value="ECO:0007669"/>
    <property type="project" value="UniProtKB-EC"/>
</dbReference>
<feature type="transmembrane region" description="Helical" evidence="9">
    <location>
        <begin position="1294"/>
        <end position="1313"/>
    </location>
</feature>
<accession>A0A072TEJ7</accession>
<evidence type="ECO:0000256" key="3">
    <source>
        <dbReference type="ARBA" id="ARBA00022692"/>
    </source>
</evidence>
<dbReference type="GO" id="GO:0051213">
    <property type="term" value="F:dioxygenase activity"/>
    <property type="evidence" value="ECO:0007669"/>
    <property type="project" value="UniProtKB-KW"/>
</dbReference>
<evidence type="ECO:0000313" key="14">
    <source>
        <dbReference type="Proteomes" id="UP000002051"/>
    </source>
</evidence>
<feature type="transmembrane region" description="Helical" evidence="9">
    <location>
        <begin position="1393"/>
        <end position="1411"/>
    </location>
</feature>
<reference evidence="12 14" key="2">
    <citation type="journal article" date="2014" name="BMC Genomics">
        <title>An improved genome release (version Mt4.0) for the model legume Medicago truncatula.</title>
        <authorList>
            <person name="Tang H."/>
            <person name="Krishnakumar V."/>
            <person name="Bidwell S."/>
            <person name="Rosen B."/>
            <person name="Chan A."/>
            <person name="Zhou S."/>
            <person name="Gentzbittel L."/>
            <person name="Childs K.L."/>
            <person name="Yandell M."/>
            <person name="Gundlach H."/>
            <person name="Mayer K.F."/>
            <person name="Schwartz D.C."/>
            <person name="Town C.D."/>
        </authorList>
    </citation>
    <scope>GENOME REANNOTATION</scope>
    <source>
        <strain evidence="12">A17</strain>
        <strain evidence="13 14">cv. Jemalong A17</strain>
    </source>
</reference>
<evidence type="ECO:0000313" key="12">
    <source>
        <dbReference type="EMBL" id="KEH15666.1"/>
    </source>
</evidence>
<comment type="subcellular location">
    <subcellularLocation>
        <location evidence="9">Endoplasmic reticulum membrane</location>
        <topology evidence="9">Multi-pass membrane protein</topology>
    </subcellularLocation>
    <subcellularLocation>
        <location evidence="2">Membrane</location>
        <topology evidence="2">Multi-pass membrane protein</topology>
    </subcellularLocation>
</comment>
<feature type="transmembrane region" description="Helical" evidence="9">
    <location>
        <begin position="1319"/>
        <end position="1340"/>
    </location>
</feature>
<dbReference type="InterPro" id="IPR015421">
    <property type="entry name" value="PyrdxlP-dep_Trfase_major"/>
</dbReference>
<dbReference type="InterPro" id="IPR036052">
    <property type="entry name" value="TrpB-like_PALP_sf"/>
</dbReference>
<comment type="cofactor">
    <cofactor evidence="9">
        <name>Zn(2+)</name>
        <dbReference type="ChEBI" id="CHEBI:29105"/>
    </cofactor>
    <text evidence="9">Divalent metal cations. Probably Zn(2+).</text>
</comment>
<keyword evidence="8" id="KW-0456">Lyase</keyword>
<dbReference type="Gene3D" id="1.20.120.1630">
    <property type="match status" value="1"/>
</dbReference>
<dbReference type="InterPro" id="IPR042098">
    <property type="entry name" value="TauD-like_sf"/>
</dbReference>
<evidence type="ECO:0000256" key="6">
    <source>
        <dbReference type="ARBA" id="ARBA00023002"/>
    </source>
</evidence>
<keyword evidence="6" id="KW-0560">Oxidoreductase</keyword>
<keyword evidence="9" id="KW-0256">Endoplasmic reticulum</keyword>
<dbReference type="GO" id="GO:0005789">
    <property type="term" value="C:endoplasmic reticulum membrane"/>
    <property type="evidence" value="ECO:0007669"/>
    <property type="project" value="UniProtKB-SubCell"/>
</dbReference>
<keyword evidence="7 9" id="KW-0472">Membrane</keyword>
<dbReference type="InterPro" id="IPR001926">
    <property type="entry name" value="TrpB-like_PALP"/>
</dbReference>
<keyword evidence="4" id="KW-0663">Pyridoxal phosphate</keyword>
<evidence type="ECO:0000256" key="1">
    <source>
        <dbReference type="ARBA" id="ARBA00001933"/>
    </source>
</evidence>